<dbReference type="InterPro" id="IPR018770">
    <property type="entry name" value="ChloroindolylP_hydrolase"/>
</dbReference>
<feature type="compositionally biased region" description="Basic and acidic residues" evidence="1">
    <location>
        <begin position="72"/>
        <end position="83"/>
    </location>
</feature>
<gene>
    <name evidence="3" type="ORF">IAD12_04850</name>
</gene>
<comment type="caution">
    <text evidence="3">The sequence shown here is derived from an EMBL/GenBank/DDBJ whole genome shotgun (WGS) entry which is preliminary data.</text>
</comment>
<dbReference type="Pfam" id="PF10112">
    <property type="entry name" value="Halogen_Hydrol"/>
    <property type="match status" value="1"/>
</dbReference>
<keyword evidence="2" id="KW-0812">Transmembrane</keyword>
<evidence type="ECO:0000256" key="1">
    <source>
        <dbReference type="SAM" id="MobiDB-lite"/>
    </source>
</evidence>
<feature type="transmembrane region" description="Helical" evidence="2">
    <location>
        <begin position="127"/>
        <end position="147"/>
    </location>
</feature>
<protein>
    <submittedName>
        <fullName evidence="3">5-bromo-4-chloroindolyl phosphate hydrolysis family protein</fullName>
    </submittedName>
</protein>
<evidence type="ECO:0000313" key="4">
    <source>
        <dbReference type="Proteomes" id="UP000824159"/>
    </source>
</evidence>
<evidence type="ECO:0000256" key="2">
    <source>
        <dbReference type="SAM" id="Phobius"/>
    </source>
</evidence>
<name>A0A9D1HC82_9FIRM</name>
<feature type="transmembrane region" description="Helical" evidence="2">
    <location>
        <begin position="153"/>
        <end position="178"/>
    </location>
</feature>
<dbReference type="Proteomes" id="UP000824159">
    <property type="component" value="Unassembled WGS sequence"/>
</dbReference>
<keyword evidence="2" id="KW-0472">Membrane</keyword>
<reference evidence="3" key="1">
    <citation type="submission" date="2020-10" db="EMBL/GenBank/DDBJ databases">
        <authorList>
            <person name="Gilroy R."/>
        </authorList>
    </citation>
    <scope>NUCLEOTIDE SEQUENCE</scope>
    <source>
        <strain evidence="3">CHK176-22527</strain>
    </source>
</reference>
<proteinExistence type="predicted"/>
<reference evidence="3" key="2">
    <citation type="journal article" date="2021" name="PeerJ">
        <title>Extensive microbial diversity within the chicken gut microbiome revealed by metagenomics and culture.</title>
        <authorList>
            <person name="Gilroy R."/>
            <person name="Ravi A."/>
            <person name="Getino M."/>
            <person name="Pursley I."/>
            <person name="Horton D.L."/>
            <person name="Alikhan N.F."/>
            <person name="Baker D."/>
            <person name="Gharbi K."/>
            <person name="Hall N."/>
            <person name="Watson M."/>
            <person name="Adriaenssens E.M."/>
            <person name="Foster-Nyarko E."/>
            <person name="Jarju S."/>
            <person name="Secka A."/>
            <person name="Antonio M."/>
            <person name="Oren A."/>
            <person name="Chaudhuri R.R."/>
            <person name="La Ragione R."/>
            <person name="Hildebrand F."/>
            <person name="Pallen M.J."/>
        </authorList>
    </citation>
    <scope>NUCLEOTIDE SEQUENCE</scope>
    <source>
        <strain evidence="3">CHK176-22527</strain>
    </source>
</reference>
<organism evidence="3 4">
    <name type="scientific">Candidatus Allocopromorpha excrementavium</name>
    <dbReference type="NCBI Taxonomy" id="2840741"/>
    <lineage>
        <taxon>Bacteria</taxon>
        <taxon>Bacillati</taxon>
        <taxon>Bacillota</taxon>
        <taxon>Clostridia</taxon>
        <taxon>Eubacteriales</taxon>
        <taxon>Eubacteriaceae</taxon>
        <taxon>Eubacteriaceae incertae sedis</taxon>
        <taxon>Candidatus Allocopromorpha</taxon>
    </lineage>
</organism>
<evidence type="ECO:0000313" key="3">
    <source>
        <dbReference type="EMBL" id="HIT99565.1"/>
    </source>
</evidence>
<feature type="region of interest" description="Disordered" evidence="1">
    <location>
        <begin position="44"/>
        <end position="92"/>
    </location>
</feature>
<dbReference type="EMBL" id="DVLX01000059">
    <property type="protein sequence ID" value="HIT99565.1"/>
    <property type="molecule type" value="Genomic_DNA"/>
</dbReference>
<sequence>MAGRDWSNLGDDLSRIVEDAVNMRNFGRLNEDINKTIDRVFGGYPGEEKKWQNSPGEYDFNLSGKGSQPKHNRADEQKRRDSGEVYGRGTESAGRSRSYSYAEAEDGFSKTNGRIFASSGRRKAGPWVMLICGVLLSVFSLVILGLLSVGAFMIMSTAIAGFMGMFGIFLVIGAVLAVKGGLALRLSKRFDQHVRNLEGEAYADIKKLSAYCHRSEKEVLREIKKMIKKGWFPQGHLDNSEKCLMVTNEAYEQYLFTIKNARMQEEERKRKQKEEAKKNGGLSAEVREVLRKGNEYIESIRKSNDAIPGEEISEKIYRMELLVKRIFQQTEAHPENVEDLDKLMEYYLPMTVKLLNAYEELDGQPIQGENIINSKKEIENTLDTLNKAFGKMLDNLFEDTAWDVSSDISVLESLLAQEGLTDDGFAGGRGRK</sequence>
<keyword evidence="2" id="KW-1133">Transmembrane helix</keyword>
<accession>A0A9D1HC82</accession>
<dbReference type="AlphaFoldDB" id="A0A9D1HC82"/>